<organism evidence="1 2">
    <name type="scientific">Blautia producta</name>
    <dbReference type="NCBI Taxonomy" id="33035"/>
    <lineage>
        <taxon>Bacteria</taxon>
        <taxon>Bacillati</taxon>
        <taxon>Bacillota</taxon>
        <taxon>Clostridia</taxon>
        <taxon>Lachnospirales</taxon>
        <taxon>Lachnospiraceae</taxon>
        <taxon>Blautia</taxon>
    </lineage>
</organism>
<dbReference type="AlphaFoldDB" id="A0A4P6LSQ0"/>
<protein>
    <submittedName>
        <fullName evidence="1">Uncharacterized protein</fullName>
    </submittedName>
</protein>
<name>A0A4P6LSQ0_9FIRM</name>
<reference evidence="1 2" key="1">
    <citation type="submission" date="2019-01" db="EMBL/GenBank/DDBJ databases">
        <title>PMF-metabolizing Aryl O-demethylase.</title>
        <authorList>
            <person name="Kim M."/>
        </authorList>
    </citation>
    <scope>NUCLEOTIDE SEQUENCE [LARGE SCALE GENOMIC DNA]</scope>
    <source>
        <strain evidence="1 2">PMF1</strain>
    </source>
</reference>
<dbReference type="KEGG" id="bpro:PMF13cell1_00776"/>
<sequence length="66" mass="7533">MEEVECSAGEIMRMKNLTLRNGRIFLDGEEIEFLRSYKIASSAEERGFAELTMVITVRTDAESEVE</sequence>
<accession>A0A4P6LSQ0</accession>
<dbReference type="RefSeq" id="WP_130179871.1">
    <property type="nucleotide sequence ID" value="NZ_CP035945.1"/>
</dbReference>
<dbReference type="EMBL" id="CP035945">
    <property type="protein sequence ID" value="QBE95261.1"/>
    <property type="molecule type" value="Genomic_DNA"/>
</dbReference>
<evidence type="ECO:0000313" key="2">
    <source>
        <dbReference type="Proteomes" id="UP000289794"/>
    </source>
</evidence>
<dbReference type="Proteomes" id="UP000289794">
    <property type="component" value="Chromosome"/>
</dbReference>
<evidence type="ECO:0000313" key="1">
    <source>
        <dbReference type="EMBL" id="QBE95261.1"/>
    </source>
</evidence>
<proteinExistence type="predicted"/>
<gene>
    <name evidence="1" type="ORF">PMF13cell1_00776</name>
</gene>